<name>A0A0Q5W9E8_DROER</name>
<keyword evidence="2" id="KW-1185">Reference proteome</keyword>
<evidence type="ECO:0000313" key="2">
    <source>
        <dbReference type="Proteomes" id="UP000008711"/>
    </source>
</evidence>
<dbReference type="Proteomes" id="UP000008711">
    <property type="component" value="Unassembled WGS sequence"/>
</dbReference>
<protein>
    <submittedName>
        <fullName evidence="1">Uncharacterized protein</fullName>
    </submittedName>
</protein>
<dbReference type="EMBL" id="CH954177">
    <property type="protein sequence ID" value="KQS70108.1"/>
    <property type="molecule type" value="Genomic_DNA"/>
</dbReference>
<reference evidence="1 2" key="2">
    <citation type="journal article" date="2008" name="Bioinformatics">
        <title>Assembly reconciliation.</title>
        <authorList>
            <person name="Zimin A.V."/>
            <person name="Smith D.R."/>
            <person name="Sutton G."/>
            <person name="Yorke J.A."/>
        </authorList>
    </citation>
    <scope>NUCLEOTIDE SEQUENCE [LARGE SCALE GENOMIC DNA]</scope>
    <source>
        <strain evidence="1 2">TSC#14021-0224.01</strain>
    </source>
</reference>
<dbReference type="AlphaFoldDB" id="A0A0Q5W9E8"/>
<gene>
    <name evidence="1" type="primary">Dere\GG26567</name>
    <name evidence="1" type="synonym">GG26567</name>
    <name evidence="1" type="ORF">Dere_GG26567</name>
</gene>
<accession>A0A0Q5W9E8</accession>
<proteinExistence type="predicted"/>
<organism evidence="1 2">
    <name type="scientific">Drosophila erecta</name>
    <name type="common">Fruit fly</name>
    <dbReference type="NCBI Taxonomy" id="7220"/>
    <lineage>
        <taxon>Eukaryota</taxon>
        <taxon>Metazoa</taxon>
        <taxon>Ecdysozoa</taxon>
        <taxon>Arthropoda</taxon>
        <taxon>Hexapoda</taxon>
        <taxon>Insecta</taxon>
        <taxon>Pterygota</taxon>
        <taxon>Neoptera</taxon>
        <taxon>Endopterygota</taxon>
        <taxon>Diptera</taxon>
        <taxon>Brachycera</taxon>
        <taxon>Muscomorpha</taxon>
        <taxon>Ephydroidea</taxon>
        <taxon>Drosophilidae</taxon>
        <taxon>Drosophila</taxon>
        <taxon>Sophophora</taxon>
    </lineage>
</organism>
<sequence>METKPPRPGVTLLEMYAAENEVITSRSRNLGSTVYPFRQTLVFPGLSPFPNVSTAVVRLHLRATATHRILSMSCSSDDD</sequence>
<evidence type="ECO:0000313" key="1">
    <source>
        <dbReference type="EMBL" id="KQS70108.1"/>
    </source>
</evidence>
<reference evidence="1 2" key="1">
    <citation type="journal article" date="2007" name="Nature">
        <title>Evolution of genes and genomes on the Drosophila phylogeny.</title>
        <authorList>
            <consortium name="Drosophila 12 Genomes Consortium"/>
            <person name="Clark A.G."/>
            <person name="Eisen M.B."/>
            <person name="Smith D.R."/>
            <person name="Bergman C.M."/>
            <person name="Oliver B."/>
            <person name="Markow T.A."/>
            <person name="Kaufman T.C."/>
            <person name="Kellis M."/>
            <person name="Gelbart W."/>
            <person name="Iyer V.N."/>
            <person name="Pollard D.A."/>
            <person name="Sackton T.B."/>
            <person name="Larracuente A.M."/>
            <person name="Singh N.D."/>
            <person name="Abad J.P."/>
            <person name="Abt D.N."/>
            <person name="Adryan B."/>
            <person name="Aguade M."/>
            <person name="Akashi H."/>
            <person name="Anderson W.W."/>
            <person name="Aquadro C.F."/>
            <person name="Ardell D.H."/>
            <person name="Arguello R."/>
            <person name="Artieri C.G."/>
            <person name="Barbash D.A."/>
            <person name="Barker D."/>
            <person name="Barsanti P."/>
            <person name="Batterham P."/>
            <person name="Batzoglou S."/>
            <person name="Begun D."/>
            <person name="Bhutkar A."/>
            <person name="Blanco E."/>
            <person name="Bosak S.A."/>
            <person name="Bradley R.K."/>
            <person name="Brand A.D."/>
            <person name="Brent M.R."/>
            <person name="Brooks A.N."/>
            <person name="Brown R.H."/>
            <person name="Butlin R.K."/>
            <person name="Caggese C."/>
            <person name="Calvi B.R."/>
            <person name="Bernardo de Carvalho A."/>
            <person name="Caspi A."/>
            <person name="Castrezana S."/>
            <person name="Celniker S.E."/>
            <person name="Chang J.L."/>
            <person name="Chapple C."/>
            <person name="Chatterji S."/>
            <person name="Chinwalla A."/>
            <person name="Civetta A."/>
            <person name="Clifton S.W."/>
            <person name="Comeron J.M."/>
            <person name="Costello J.C."/>
            <person name="Coyne J.A."/>
            <person name="Daub J."/>
            <person name="David R.G."/>
            <person name="Delcher A.L."/>
            <person name="Delehaunty K."/>
            <person name="Do C.B."/>
            <person name="Ebling H."/>
            <person name="Edwards K."/>
            <person name="Eickbush T."/>
            <person name="Evans J.D."/>
            <person name="Filipski A."/>
            <person name="Findeiss S."/>
            <person name="Freyhult E."/>
            <person name="Fulton L."/>
            <person name="Fulton R."/>
            <person name="Garcia A.C."/>
            <person name="Gardiner A."/>
            <person name="Garfield D.A."/>
            <person name="Garvin B.E."/>
            <person name="Gibson G."/>
            <person name="Gilbert D."/>
            <person name="Gnerre S."/>
            <person name="Godfrey J."/>
            <person name="Good R."/>
            <person name="Gotea V."/>
            <person name="Gravely B."/>
            <person name="Greenberg A.J."/>
            <person name="Griffiths-Jones S."/>
            <person name="Gross S."/>
            <person name="Guigo R."/>
            <person name="Gustafson E.A."/>
            <person name="Haerty W."/>
            <person name="Hahn M.W."/>
            <person name="Halligan D.L."/>
            <person name="Halpern A.L."/>
            <person name="Halter G.M."/>
            <person name="Han M.V."/>
            <person name="Heger A."/>
            <person name="Hillier L."/>
            <person name="Hinrichs A.S."/>
            <person name="Holmes I."/>
            <person name="Hoskins R.A."/>
            <person name="Hubisz M.J."/>
            <person name="Hultmark D."/>
            <person name="Huntley M.A."/>
            <person name="Jaffe D.B."/>
            <person name="Jagadeeshan S."/>
            <person name="Jeck W.R."/>
            <person name="Johnson J."/>
            <person name="Jones C.D."/>
            <person name="Jordan W.C."/>
            <person name="Karpen G.H."/>
            <person name="Kataoka E."/>
            <person name="Keightley P.D."/>
            <person name="Kheradpour P."/>
            <person name="Kirkness E.F."/>
            <person name="Koerich L.B."/>
            <person name="Kristiansen K."/>
            <person name="Kudrna D."/>
            <person name="Kulathinal R.J."/>
            <person name="Kumar S."/>
            <person name="Kwok R."/>
            <person name="Lander E."/>
            <person name="Langley C.H."/>
            <person name="Lapoint R."/>
            <person name="Lazzaro B.P."/>
            <person name="Lee S.J."/>
            <person name="Levesque L."/>
            <person name="Li R."/>
            <person name="Lin C.F."/>
            <person name="Lin M.F."/>
            <person name="Lindblad-Toh K."/>
            <person name="Llopart A."/>
            <person name="Long M."/>
            <person name="Low L."/>
            <person name="Lozovsky E."/>
            <person name="Lu J."/>
            <person name="Luo M."/>
            <person name="Machado C.A."/>
            <person name="Makalowski W."/>
            <person name="Marzo M."/>
            <person name="Matsuda M."/>
            <person name="Matzkin L."/>
            <person name="McAllister B."/>
            <person name="McBride C.S."/>
            <person name="McKernan B."/>
            <person name="McKernan K."/>
            <person name="Mendez-Lago M."/>
            <person name="Minx P."/>
            <person name="Mollenhauer M.U."/>
            <person name="Montooth K."/>
            <person name="Mount S.M."/>
            <person name="Mu X."/>
            <person name="Myers E."/>
            <person name="Negre B."/>
            <person name="Newfeld S."/>
            <person name="Nielsen R."/>
            <person name="Noor M.A."/>
            <person name="O'Grady P."/>
            <person name="Pachter L."/>
            <person name="Papaceit M."/>
            <person name="Parisi M.J."/>
            <person name="Parisi M."/>
            <person name="Parts L."/>
            <person name="Pedersen J.S."/>
            <person name="Pesole G."/>
            <person name="Phillippy A.M."/>
            <person name="Ponting C.P."/>
            <person name="Pop M."/>
            <person name="Porcelli D."/>
            <person name="Powell J.R."/>
            <person name="Prohaska S."/>
            <person name="Pruitt K."/>
            <person name="Puig M."/>
            <person name="Quesneville H."/>
            <person name="Ram K.R."/>
            <person name="Rand D."/>
            <person name="Rasmussen M.D."/>
            <person name="Reed L.K."/>
            <person name="Reenan R."/>
            <person name="Reily A."/>
            <person name="Remington K.A."/>
            <person name="Rieger T.T."/>
            <person name="Ritchie M.G."/>
            <person name="Robin C."/>
            <person name="Rogers Y.H."/>
            <person name="Rohde C."/>
            <person name="Rozas J."/>
            <person name="Rubenfield M.J."/>
            <person name="Ruiz A."/>
            <person name="Russo S."/>
            <person name="Salzberg S.L."/>
            <person name="Sanchez-Gracia A."/>
            <person name="Saranga D.J."/>
            <person name="Sato H."/>
            <person name="Schaeffer S.W."/>
            <person name="Schatz M.C."/>
            <person name="Schlenke T."/>
            <person name="Schwartz R."/>
            <person name="Segarra C."/>
            <person name="Singh R.S."/>
            <person name="Sirot L."/>
            <person name="Sirota M."/>
            <person name="Sisneros N.B."/>
            <person name="Smith C.D."/>
            <person name="Smith T.F."/>
            <person name="Spieth J."/>
            <person name="Stage D.E."/>
            <person name="Stark A."/>
            <person name="Stephan W."/>
            <person name="Strausberg R.L."/>
            <person name="Strempel S."/>
            <person name="Sturgill D."/>
            <person name="Sutton G."/>
            <person name="Sutton G.G."/>
            <person name="Tao W."/>
            <person name="Teichmann S."/>
            <person name="Tobari Y.N."/>
            <person name="Tomimura Y."/>
            <person name="Tsolas J.M."/>
            <person name="Valente V.L."/>
            <person name="Venter E."/>
            <person name="Venter J.C."/>
            <person name="Vicario S."/>
            <person name="Vieira F.G."/>
            <person name="Vilella A.J."/>
            <person name="Villasante A."/>
            <person name="Walenz B."/>
            <person name="Wang J."/>
            <person name="Wasserman M."/>
            <person name="Watts T."/>
            <person name="Wilson D."/>
            <person name="Wilson R.K."/>
            <person name="Wing R.A."/>
            <person name="Wolfner M.F."/>
            <person name="Wong A."/>
            <person name="Wong G.K."/>
            <person name="Wu C.I."/>
            <person name="Wu G."/>
            <person name="Yamamoto D."/>
            <person name="Yang H.P."/>
            <person name="Yang S.P."/>
            <person name="Yorke J.A."/>
            <person name="Yoshida K."/>
            <person name="Zdobnov E."/>
            <person name="Zhang P."/>
            <person name="Zhang Y."/>
            <person name="Zimin A.V."/>
            <person name="Baldwin J."/>
            <person name="Abdouelleil A."/>
            <person name="Abdulkadir J."/>
            <person name="Abebe A."/>
            <person name="Abera B."/>
            <person name="Abreu J."/>
            <person name="Acer S.C."/>
            <person name="Aftuck L."/>
            <person name="Alexander A."/>
            <person name="An P."/>
            <person name="Anderson E."/>
            <person name="Anderson S."/>
            <person name="Arachi H."/>
            <person name="Azer M."/>
            <person name="Bachantsang P."/>
            <person name="Barry A."/>
            <person name="Bayul T."/>
            <person name="Berlin A."/>
            <person name="Bessette D."/>
            <person name="Bloom T."/>
            <person name="Blye J."/>
            <person name="Boguslavskiy L."/>
            <person name="Bonnet C."/>
            <person name="Boukhgalter B."/>
            <person name="Bourzgui I."/>
            <person name="Brown A."/>
            <person name="Cahill P."/>
            <person name="Channer S."/>
            <person name="Cheshatsang Y."/>
            <person name="Chuda L."/>
            <person name="Citroen M."/>
            <person name="Collymore A."/>
            <person name="Cooke P."/>
            <person name="Costello M."/>
            <person name="D'Aco K."/>
            <person name="Daza R."/>
            <person name="De Haan G."/>
            <person name="DeGray S."/>
            <person name="DeMaso C."/>
            <person name="Dhargay N."/>
            <person name="Dooley K."/>
            <person name="Dooley E."/>
            <person name="Doricent M."/>
            <person name="Dorje P."/>
            <person name="Dorjee K."/>
            <person name="Dupes A."/>
            <person name="Elong R."/>
            <person name="Falk J."/>
            <person name="Farina A."/>
            <person name="Faro S."/>
            <person name="Ferguson D."/>
            <person name="Fisher S."/>
            <person name="Foley C.D."/>
            <person name="Franke A."/>
            <person name="Friedrich D."/>
            <person name="Gadbois L."/>
            <person name="Gearin G."/>
            <person name="Gearin C.R."/>
            <person name="Giannoukos G."/>
            <person name="Goode T."/>
            <person name="Graham J."/>
            <person name="Grandbois E."/>
            <person name="Grewal S."/>
            <person name="Gyaltsen K."/>
            <person name="Hafez N."/>
            <person name="Hagos B."/>
            <person name="Hall J."/>
            <person name="Henson C."/>
            <person name="Hollinger A."/>
            <person name="Honan T."/>
            <person name="Huard M.D."/>
            <person name="Hughes L."/>
            <person name="Hurhula B."/>
            <person name="Husby M.E."/>
            <person name="Kamat A."/>
            <person name="Kanga B."/>
            <person name="Kashin S."/>
            <person name="Khazanovich D."/>
            <person name="Kisner P."/>
            <person name="Lance K."/>
            <person name="Lara M."/>
            <person name="Lee W."/>
            <person name="Lennon N."/>
            <person name="Letendre F."/>
            <person name="LeVine R."/>
            <person name="Lipovsky A."/>
            <person name="Liu X."/>
            <person name="Liu J."/>
            <person name="Liu S."/>
            <person name="Lokyitsang T."/>
            <person name="Lokyitsang Y."/>
            <person name="Lubonja R."/>
            <person name="Lui A."/>
            <person name="MacDonald P."/>
            <person name="Magnisalis V."/>
            <person name="Maru K."/>
            <person name="Matthews C."/>
            <person name="McCusker W."/>
            <person name="McDonough S."/>
            <person name="Mehta T."/>
            <person name="Meldrim J."/>
            <person name="Meneus L."/>
            <person name="Mihai O."/>
            <person name="Mihalev A."/>
            <person name="Mihova T."/>
            <person name="Mittelman R."/>
            <person name="Mlenga V."/>
            <person name="Montmayeur A."/>
            <person name="Mulrain L."/>
            <person name="Navidi A."/>
            <person name="Naylor J."/>
            <person name="Negash T."/>
            <person name="Nguyen T."/>
            <person name="Nguyen N."/>
            <person name="Nicol R."/>
            <person name="Norbu C."/>
            <person name="Norbu N."/>
            <person name="Novod N."/>
            <person name="O'Neill B."/>
            <person name="Osman S."/>
            <person name="Markiewicz E."/>
            <person name="Oyono O.L."/>
            <person name="Patti C."/>
            <person name="Phunkhang P."/>
            <person name="Pierre F."/>
            <person name="Priest M."/>
            <person name="Raghuraman S."/>
            <person name="Rege F."/>
            <person name="Reyes R."/>
            <person name="Rise C."/>
            <person name="Rogov P."/>
            <person name="Ross K."/>
            <person name="Ryan E."/>
            <person name="Settipalli S."/>
            <person name="Shea T."/>
            <person name="Sherpa N."/>
            <person name="Shi L."/>
            <person name="Shih D."/>
            <person name="Sparrow T."/>
            <person name="Spaulding J."/>
            <person name="Stalker J."/>
            <person name="Stange-Thomann N."/>
            <person name="Stavropoulos S."/>
            <person name="Stone C."/>
            <person name="Strader C."/>
            <person name="Tesfaye S."/>
            <person name="Thomson T."/>
            <person name="Thoulutsang Y."/>
            <person name="Thoulutsang D."/>
            <person name="Topham K."/>
            <person name="Topping I."/>
            <person name="Tsamla T."/>
            <person name="Vassiliev H."/>
            <person name="Vo A."/>
            <person name="Wangchuk T."/>
            <person name="Wangdi T."/>
            <person name="Weiand M."/>
            <person name="Wilkinson J."/>
            <person name="Wilson A."/>
            <person name="Yadav S."/>
            <person name="Young G."/>
            <person name="Yu Q."/>
            <person name="Zembek L."/>
            <person name="Zhong D."/>
            <person name="Zimmer A."/>
            <person name="Zwirko Z."/>
            <person name="Jaffe D.B."/>
            <person name="Alvarez P."/>
            <person name="Brockman W."/>
            <person name="Butler J."/>
            <person name="Chin C."/>
            <person name="Gnerre S."/>
            <person name="Grabherr M."/>
            <person name="Kleber M."/>
            <person name="Mauceli E."/>
            <person name="MacCallum I."/>
        </authorList>
    </citation>
    <scope>NUCLEOTIDE SEQUENCE [LARGE SCALE GENOMIC DNA]</scope>
    <source>
        <strain evidence="1 2">TSC#14021-0224.01</strain>
    </source>
</reference>